<dbReference type="InterPro" id="IPR008258">
    <property type="entry name" value="Transglycosylase_SLT_dom_1"/>
</dbReference>
<evidence type="ECO:0000313" key="5">
    <source>
        <dbReference type="Proteomes" id="UP000199110"/>
    </source>
</evidence>
<comment type="similarity">
    <text evidence="1">Belongs to the virb1 family.</text>
</comment>
<evidence type="ECO:0000313" key="4">
    <source>
        <dbReference type="EMBL" id="SFJ66981.1"/>
    </source>
</evidence>
<gene>
    <name evidence="4" type="ORF">SAMN04488095_3329</name>
</gene>
<name>A0A1I3TB67_9RHOB</name>
<organism evidence="4 5">
    <name type="scientific">Jannaschia pohangensis</name>
    <dbReference type="NCBI Taxonomy" id="390807"/>
    <lineage>
        <taxon>Bacteria</taxon>
        <taxon>Pseudomonadati</taxon>
        <taxon>Pseudomonadota</taxon>
        <taxon>Alphaproteobacteria</taxon>
        <taxon>Rhodobacterales</taxon>
        <taxon>Roseobacteraceae</taxon>
        <taxon>Jannaschia</taxon>
    </lineage>
</organism>
<feature type="domain" description="Transglycosylase SLT" evidence="3">
    <location>
        <begin position="47"/>
        <end position="139"/>
    </location>
</feature>
<dbReference type="InterPro" id="IPR023346">
    <property type="entry name" value="Lysozyme-like_dom_sf"/>
</dbReference>
<feature type="signal peptide" evidence="2">
    <location>
        <begin position="1"/>
        <end position="21"/>
    </location>
</feature>
<feature type="chain" id="PRO_5011510093" evidence="2">
    <location>
        <begin position="22"/>
        <end position="204"/>
    </location>
</feature>
<proteinExistence type="inferred from homology"/>
<dbReference type="STRING" id="390807.SAMN04488095_3329"/>
<dbReference type="EMBL" id="FORA01000005">
    <property type="protein sequence ID" value="SFJ66981.1"/>
    <property type="molecule type" value="Genomic_DNA"/>
</dbReference>
<dbReference type="RefSeq" id="WP_092783504.1">
    <property type="nucleotide sequence ID" value="NZ_FORA01000005.1"/>
</dbReference>
<dbReference type="AlphaFoldDB" id="A0A1I3TB67"/>
<dbReference type="PROSITE" id="PS51257">
    <property type="entry name" value="PROKAR_LIPOPROTEIN"/>
    <property type="match status" value="1"/>
</dbReference>
<evidence type="ECO:0000256" key="1">
    <source>
        <dbReference type="ARBA" id="ARBA00009387"/>
    </source>
</evidence>
<reference evidence="4 5" key="1">
    <citation type="submission" date="2016-10" db="EMBL/GenBank/DDBJ databases">
        <authorList>
            <person name="de Groot N.N."/>
        </authorList>
    </citation>
    <scope>NUCLEOTIDE SEQUENCE [LARGE SCALE GENOMIC DNA]</scope>
    <source>
        <strain evidence="4 5">DSM 19073</strain>
    </source>
</reference>
<keyword evidence="5" id="KW-1185">Reference proteome</keyword>
<dbReference type="OrthoDB" id="9788661at2"/>
<dbReference type="Pfam" id="PF01464">
    <property type="entry name" value="SLT"/>
    <property type="match status" value="1"/>
</dbReference>
<evidence type="ECO:0000259" key="3">
    <source>
        <dbReference type="Pfam" id="PF01464"/>
    </source>
</evidence>
<accession>A0A1I3TB67</accession>
<sequence length="204" mass="22737">MFRFLLPLAFVLAACGGPTIAPETTPAFQAASAPVLYPGETPEMRRLVNKWADYYNIPRSLLHRVIQRESDYRAGARNGPYWGIMQILPATARNMGMVGGPEQLLDGDIGLKYSARYLRGAWMLSGGSEDVAVSWYAKGYYYEARDRGLLQETGLRGNLWQRYDAGEAKMPRIDEKGRLLPQVAEVECVSPTGIGRLLREDTCS</sequence>
<dbReference type="Proteomes" id="UP000199110">
    <property type="component" value="Unassembled WGS sequence"/>
</dbReference>
<protein>
    <submittedName>
        <fullName evidence="4">Transglycosylase SLT domain-containing protein</fullName>
    </submittedName>
</protein>
<dbReference type="SUPFAM" id="SSF53955">
    <property type="entry name" value="Lysozyme-like"/>
    <property type="match status" value="1"/>
</dbReference>
<evidence type="ECO:0000256" key="2">
    <source>
        <dbReference type="SAM" id="SignalP"/>
    </source>
</evidence>
<keyword evidence="2" id="KW-0732">Signal</keyword>
<dbReference type="Gene3D" id="1.10.530.10">
    <property type="match status" value="1"/>
</dbReference>